<comment type="caution">
    <text evidence="3">The sequence shown here is derived from an EMBL/GenBank/DDBJ whole genome shotgun (WGS) entry which is preliminary data.</text>
</comment>
<dbReference type="Gene3D" id="2.60.40.10">
    <property type="entry name" value="Immunoglobulins"/>
    <property type="match status" value="1"/>
</dbReference>
<feature type="compositionally biased region" description="Low complexity" evidence="1">
    <location>
        <begin position="151"/>
        <end position="162"/>
    </location>
</feature>
<dbReference type="InterPro" id="IPR036116">
    <property type="entry name" value="FN3_sf"/>
</dbReference>
<gene>
    <name evidence="3" type="ORF">KFE25_001594</name>
</gene>
<dbReference type="OrthoDB" id="10557441at2759"/>
<dbReference type="PROSITE" id="PS50853">
    <property type="entry name" value="FN3"/>
    <property type="match status" value="1"/>
</dbReference>
<feature type="region of interest" description="Disordered" evidence="1">
    <location>
        <begin position="137"/>
        <end position="162"/>
    </location>
</feature>
<evidence type="ECO:0000313" key="3">
    <source>
        <dbReference type="EMBL" id="KAG8462821.1"/>
    </source>
</evidence>
<reference evidence="3" key="1">
    <citation type="submission" date="2021-05" db="EMBL/GenBank/DDBJ databases">
        <title>The genome of the haptophyte Pavlova lutheri (Diacronema luteri, Pavlovales) - a model for lipid biosynthesis in eukaryotic algae.</title>
        <authorList>
            <person name="Hulatt C.J."/>
            <person name="Posewitz M.C."/>
        </authorList>
    </citation>
    <scope>NUCLEOTIDE SEQUENCE</scope>
    <source>
        <strain evidence="3">NIVA-4/92</strain>
    </source>
</reference>
<proteinExistence type="predicted"/>
<evidence type="ECO:0000313" key="4">
    <source>
        <dbReference type="Proteomes" id="UP000751190"/>
    </source>
</evidence>
<accession>A0A8J5X7F1</accession>
<dbReference type="SUPFAM" id="SSF49265">
    <property type="entry name" value="Fibronectin type III"/>
    <property type="match status" value="1"/>
</dbReference>
<dbReference type="InterPro" id="IPR013783">
    <property type="entry name" value="Ig-like_fold"/>
</dbReference>
<feature type="domain" description="Fibronectin type-III" evidence="2">
    <location>
        <begin position="1"/>
        <end position="93"/>
    </location>
</feature>
<evidence type="ECO:0000256" key="1">
    <source>
        <dbReference type="SAM" id="MobiDB-lite"/>
    </source>
</evidence>
<dbReference type="EMBL" id="JAGTXO010000018">
    <property type="protein sequence ID" value="KAG8462821.1"/>
    <property type="molecule type" value="Genomic_DNA"/>
</dbReference>
<evidence type="ECO:0000259" key="2">
    <source>
        <dbReference type="PROSITE" id="PS50853"/>
    </source>
</evidence>
<protein>
    <recommendedName>
        <fullName evidence="2">Fibronectin type-III domain-containing protein</fullName>
    </recommendedName>
</protein>
<name>A0A8J5X7F1_DIALT</name>
<sequence>MDAVVRVHAATRIQIEWSPVQGAVAYRIEYWELTDPSVKLAPRGEAVVGPDATRHAISDCPPGVHVLLRLAPVLADGSDGPTSRPVIVRVPDGDIATFPRPASPGDVVAALLAAPHSVALRRARGHERTVMSAGATGMREAGGWSGGGARSGSAHRTSAPDA</sequence>
<dbReference type="Proteomes" id="UP000751190">
    <property type="component" value="Unassembled WGS sequence"/>
</dbReference>
<dbReference type="AlphaFoldDB" id="A0A8J5X7F1"/>
<keyword evidence="4" id="KW-1185">Reference proteome</keyword>
<organism evidence="3 4">
    <name type="scientific">Diacronema lutheri</name>
    <name type="common">Unicellular marine alga</name>
    <name type="synonym">Monochrysis lutheri</name>
    <dbReference type="NCBI Taxonomy" id="2081491"/>
    <lineage>
        <taxon>Eukaryota</taxon>
        <taxon>Haptista</taxon>
        <taxon>Haptophyta</taxon>
        <taxon>Pavlovophyceae</taxon>
        <taxon>Pavlovales</taxon>
        <taxon>Pavlovaceae</taxon>
        <taxon>Diacronema</taxon>
    </lineage>
</organism>
<dbReference type="CDD" id="cd00063">
    <property type="entry name" value="FN3"/>
    <property type="match status" value="1"/>
</dbReference>
<dbReference type="InterPro" id="IPR003961">
    <property type="entry name" value="FN3_dom"/>
</dbReference>